<reference evidence="12" key="1">
    <citation type="submission" date="2016-09" db="EMBL/GenBank/DDBJ databases">
        <authorList>
            <person name="Jeantristanb JTB J.-T."/>
            <person name="Ricardo R."/>
        </authorList>
    </citation>
    <scope>NUCLEOTIDE SEQUENCE [LARGE SCALE GENOMIC DNA]</scope>
</reference>
<feature type="transmembrane region" description="Helical" evidence="10">
    <location>
        <begin position="587"/>
        <end position="607"/>
    </location>
</feature>
<evidence type="ECO:0000256" key="1">
    <source>
        <dbReference type="ARBA" id="ARBA00004141"/>
    </source>
</evidence>
<dbReference type="InterPro" id="IPR004648">
    <property type="entry name" value="Oligpept_transpt"/>
</dbReference>
<evidence type="ECO:0000256" key="8">
    <source>
        <dbReference type="ARBA" id="ARBA00023136"/>
    </source>
</evidence>
<feature type="transmembrane region" description="Helical" evidence="10">
    <location>
        <begin position="103"/>
        <end position="123"/>
    </location>
</feature>
<proteinExistence type="inferred from homology"/>
<comment type="similarity">
    <text evidence="2">Belongs to the oligopeptide OPT transporter family.</text>
</comment>
<evidence type="ECO:0000256" key="2">
    <source>
        <dbReference type="ARBA" id="ARBA00008807"/>
    </source>
</evidence>
<keyword evidence="3" id="KW-0813">Transport</keyword>
<evidence type="ECO:0000313" key="12">
    <source>
        <dbReference type="Proteomes" id="UP000198372"/>
    </source>
</evidence>
<dbReference type="GO" id="GO:0035673">
    <property type="term" value="F:oligopeptide transmembrane transporter activity"/>
    <property type="evidence" value="ECO:0007669"/>
    <property type="project" value="InterPro"/>
</dbReference>
<dbReference type="STRING" id="269621.A0A238FEH8"/>
<feature type="transmembrane region" description="Helical" evidence="10">
    <location>
        <begin position="354"/>
        <end position="372"/>
    </location>
</feature>
<dbReference type="NCBIfam" id="TIGR00728">
    <property type="entry name" value="OPT_sfam"/>
    <property type="match status" value="1"/>
</dbReference>
<evidence type="ECO:0000256" key="7">
    <source>
        <dbReference type="ARBA" id="ARBA00022989"/>
    </source>
</evidence>
<name>A0A238FEH8_9BASI</name>
<keyword evidence="6" id="KW-0653">Protein transport</keyword>
<feature type="transmembrane region" description="Helical" evidence="10">
    <location>
        <begin position="657"/>
        <end position="678"/>
    </location>
</feature>
<evidence type="ECO:0000256" key="9">
    <source>
        <dbReference type="SAM" id="MobiDB-lite"/>
    </source>
</evidence>
<evidence type="ECO:0000256" key="3">
    <source>
        <dbReference type="ARBA" id="ARBA00022448"/>
    </source>
</evidence>
<protein>
    <submittedName>
        <fullName evidence="11">BQ2448_2797 protein</fullName>
    </submittedName>
</protein>
<feature type="transmembrane region" description="Helical" evidence="10">
    <location>
        <begin position="426"/>
        <end position="448"/>
    </location>
</feature>
<feature type="transmembrane region" description="Helical" evidence="10">
    <location>
        <begin position="698"/>
        <end position="723"/>
    </location>
</feature>
<feature type="region of interest" description="Disordered" evidence="9">
    <location>
        <begin position="1"/>
        <end position="27"/>
    </location>
</feature>
<accession>A0A238FEH8</accession>
<feature type="transmembrane region" description="Helical" evidence="10">
    <location>
        <begin position="232"/>
        <end position="251"/>
    </location>
</feature>
<feature type="transmembrane region" description="Helical" evidence="10">
    <location>
        <begin position="324"/>
        <end position="348"/>
    </location>
</feature>
<comment type="subcellular location">
    <subcellularLocation>
        <location evidence="1">Membrane</location>
        <topology evidence="1">Multi-pass membrane protein</topology>
    </subcellularLocation>
</comment>
<dbReference type="GO" id="GO:0015031">
    <property type="term" value="P:protein transport"/>
    <property type="evidence" value="ECO:0007669"/>
    <property type="project" value="UniProtKB-KW"/>
</dbReference>
<organism evidence="11 12">
    <name type="scientific">Microbotryum intermedium</name>
    <dbReference type="NCBI Taxonomy" id="269621"/>
    <lineage>
        <taxon>Eukaryota</taxon>
        <taxon>Fungi</taxon>
        <taxon>Dikarya</taxon>
        <taxon>Basidiomycota</taxon>
        <taxon>Pucciniomycotina</taxon>
        <taxon>Microbotryomycetes</taxon>
        <taxon>Microbotryales</taxon>
        <taxon>Microbotryaceae</taxon>
        <taxon>Microbotryum</taxon>
    </lineage>
</organism>
<keyword evidence="4 10" id="KW-0812">Transmembrane</keyword>
<feature type="transmembrane region" description="Helical" evidence="10">
    <location>
        <begin position="263"/>
        <end position="280"/>
    </location>
</feature>
<dbReference type="Pfam" id="PF03169">
    <property type="entry name" value="OPT"/>
    <property type="match status" value="1"/>
</dbReference>
<dbReference type="OrthoDB" id="9986677at2759"/>
<dbReference type="InterPro" id="IPR004813">
    <property type="entry name" value="OPT"/>
</dbReference>
<feature type="compositionally biased region" description="Polar residues" evidence="9">
    <location>
        <begin position="11"/>
        <end position="23"/>
    </location>
</feature>
<dbReference type="EMBL" id="FMSP01000007">
    <property type="protein sequence ID" value="SCV71209.1"/>
    <property type="molecule type" value="Genomic_DNA"/>
</dbReference>
<dbReference type="PANTHER" id="PTHR22601">
    <property type="entry name" value="ISP4 LIKE PROTEIN"/>
    <property type="match status" value="1"/>
</dbReference>
<evidence type="ECO:0000256" key="10">
    <source>
        <dbReference type="SAM" id="Phobius"/>
    </source>
</evidence>
<evidence type="ECO:0000256" key="4">
    <source>
        <dbReference type="ARBA" id="ARBA00022692"/>
    </source>
</evidence>
<evidence type="ECO:0000256" key="6">
    <source>
        <dbReference type="ARBA" id="ARBA00022927"/>
    </source>
</evidence>
<keyword evidence="12" id="KW-1185">Reference proteome</keyword>
<dbReference type="AlphaFoldDB" id="A0A238FEH8"/>
<dbReference type="GO" id="GO:0016020">
    <property type="term" value="C:membrane"/>
    <property type="evidence" value="ECO:0007669"/>
    <property type="project" value="UniProtKB-SubCell"/>
</dbReference>
<feature type="transmembrane region" description="Helical" evidence="10">
    <location>
        <begin position="479"/>
        <end position="499"/>
    </location>
</feature>
<feature type="transmembrane region" description="Helical" evidence="10">
    <location>
        <begin position="735"/>
        <end position="758"/>
    </location>
</feature>
<dbReference type="Proteomes" id="UP000198372">
    <property type="component" value="Unassembled WGS sequence"/>
</dbReference>
<evidence type="ECO:0000256" key="5">
    <source>
        <dbReference type="ARBA" id="ARBA00022856"/>
    </source>
</evidence>
<feature type="transmembrane region" description="Helical" evidence="10">
    <location>
        <begin position="205"/>
        <end position="226"/>
    </location>
</feature>
<evidence type="ECO:0000313" key="11">
    <source>
        <dbReference type="EMBL" id="SCV71209.1"/>
    </source>
</evidence>
<keyword evidence="7 10" id="KW-1133">Transmembrane helix</keyword>
<gene>
    <name evidence="11" type="ORF">BQ2448_2797</name>
</gene>
<keyword evidence="8 10" id="KW-0472">Membrane</keyword>
<keyword evidence="5" id="KW-0571">Peptide transport</keyword>
<sequence length="815" mass="90596">MARLPFRRQDSTTGAVTEASQEQPYEDNEKLAEAFGGDGAEFKKAIPAAAHHVAAPDAAVADLDPRNLLANGKERPIETAEDISTRCISLEDDPTLIVHTLRMWVIGLGLTCFAAVLGQIFYFRPQTVFVSQLFLQVIAFILGKAWSKALPNADKGRFWAILNPCDFNIKEHVAILVMSSTATDSALAISVFAAEELYYNVTPSYGVAIFTLLGSQLFGYGIAGLMRSFTVFPTYIVFPNLIPTVALFDALHRDPHGPSQKKRLKFFWMVFAIIFCWEWIPEFVAATLTGISIFWQVLLRSSLARRHSPWITRIFGGSNGNEGLGMFSICLDWNYVGSGGGSLGALFTPFSTQISLYCGVALCIILFCACYVNDVWHAQNFPFLSQQLFYLNGTEYDQLAILNPDFSLNPDKLAQQGIPWYATSNAIYYVGSNLAIGATFSHVVLWFVPSIVKAFKEYRDRSQPDPHYQKMLVYREVPMWWYCATLASSFAMAMATCYTGYSELPWWALIVAFLLAAVMFPPVIIVYAVTGFNTDVTQLAQMLGAAIVPGNSRANLYFTLYGANSAGQALGLTRDLKMGQYTKLPPISTFVCQVVGTIVGAILQLIIMKSIISAQREILLSVQGTNIWSGQQVQSYNSQAVAWGAFAKSMYGPGRPYFIIPMSIIIGLFVPVPFWIGHKIFPKLKLNQVVTPIMCWCLGYLSVGINSSIFGTMCIALFSQYYLRRRRATWFRKYNYLLSAGLDGGTQFMVFIATFALFGGSGKPVVMPTWALNPDSTLHNFGKFYCRPSRRDSPLSEADPIQLVAFRSDYCMKLT</sequence>
<feature type="transmembrane region" description="Helical" evidence="10">
    <location>
        <begin position="506"/>
        <end position="529"/>
    </location>
</feature>
<feature type="transmembrane region" description="Helical" evidence="10">
    <location>
        <begin position="129"/>
        <end position="147"/>
    </location>
</feature>